<evidence type="ECO:0000313" key="3">
    <source>
        <dbReference type="Proteomes" id="UP001144205"/>
    </source>
</evidence>
<comment type="caution">
    <text evidence="2">The sequence shown here is derived from an EMBL/GenBank/DDBJ whole genome shotgun (WGS) entry which is preliminary data.</text>
</comment>
<feature type="domain" description="Bacteriophage T5 Orf172 DNA-binding" evidence="1">
    <location>
        <begin position="169"/>
        <end position="244"/>
    </location>
</feature>
<dbReference type="Proteomes" id="UP001144205">
    <property type="component" value="Unassembled WGS sequence"/>
</dbReference>
<dbReference type="SMART" id="SM00974">
    <property type="entry name" value="T5orf172"/>
    <property type="match status" value="1"/>
</dbReference>
<gene>
    <name evidence="2" type="ORF">STA1M1_17830</name>
</gene>
<keyword evidence="3" id="KW-1185">Reference proteome</keyword>
<protein>
    <recommendedName>
        <fullName evidence="1">Bacteriophage T5 Orf172 DNA-binding domain-containing protein</fullName>
    </recommendedName>
</protein>
<evidence type="ECO:0000313" key="2">
    <source>
        <dbReference type="EMBL" id="GKY87914.1"/>
    </source>
</evidence>
<dbReference type="EMBL" id="BROH01000004">
    <property type="protein sequence ID" value="GKY87914.1"/>
    <property type="molecule type" value="Genomic_DNA"/>
</dbReference>
<organism evidence="2 3">
    <name type="scientific">Sinisalibacter aestuarii</name>
    <dbReference type="NCBI Taxonomy" id="2949426"/>
    <lineage>
        <taxon>Bacteria</taxon>
        <taxon>Pseudomonadati</taxon>
        <taxon>Pseudomonadota</taxon>
        <taxon>Alphaproteobacteria</taxon>
        <taxon>Rhodobacterales</taxon>
        <taxon>Roseobacteraceae</taxon>
        <taxon>Sinisalibacter</taxon>
    </lineage>
</organism>
<sequence>MTVTKQEIVEHIRRIADVDGAAPGRHRFEVVTGIKRHDWYGVYWARWGDALKEAGLKTNTMQTKSEREHVLKAYVGLIEKLGRVPTEGDIRIERRTNESFPSHSTIGTRIGLKGDRLFAAQEYAQEHALGKRLRDILSEAIAGLPKDNVSATKQTEKLNPVTTGYVYMMKSGKYYKIGKTNSIDRRQYEIGLQLAEGLEPIHSIETDDPSGIEAYWHNRFKDKRMKGEWFNLDSSDVRAFRLRKKFM</sequence>
<dbReference type="RefSeq" id="WP_281841901.1">
    <property type="nucleotide sequence ID" value="NZ_BROH01000004.1"/>
</dbReference>
<dbReference type="Pfam" id="PF13455">
    <property type="entry name" value="MUG113"/>
    <property type="match status" value="1"/>
</dbReference>
<proteinExistence type="predicted"/>
<reference evidence="2" key="1">
    <citation type="journal article" date="2023" name="Int. J. Syst. Evol. Microbiol.">
        <title>Sinisalibacter aestuarii sp. nov., isolated from estuarine sediment of the Arakawa River.</title>
        <authorList>
            <person name="Arafat S.T."/>
            <person name="Hirano S."/>
            <person name="Sato A."/>
            <person name="Takeuchi K."/>
            <person name="Yasuda T."/>
            <person name="Terahara T."/>
            <person name="Hamada M."/>
            <person name="Kobayashi T."/>
        </authorList>
    </citation>
    <scope>NUCLEOTIDE SEQUENCE</scope>
    <source>
        <strain evidence="2">B-399</strain>
    </source>
</reference>
<accession>A0ABQ5LSE0</accession>
<evidence type="ECO:0000259" key="1">
    <source>
        <dbReference type="SMART" id="SM00974"/>
    </source>
</evidence>
<dbReference type="InterPro" id="IPR018306">
    <property type="entry name" value="Phage_T5_Orf172_DNA-bd"/>
</dbReference>
<name>A0ABQ5LSE0_9RHOB</name>